<name>A0A1R4JYL5_9ACTN</name>
<feature type="transmembrane region" description="Helical" evidence="17">
    <location>
        <begin position="162"/>
        <end position="182"/>
    </location>
</feature>
<dbReference type="PROSITE" id="PS50846">
    <property type="entry name" value="HMA_2"/>
    <property type="match status" value="1"/>
</dbReference>
<evidence type="ECO:0000256" key="13">
    <source>
        <dbReference type="ARBA" id="ARBA00023008"/>
    </source>
</evidence>
<keyword evidence="7 17" id="KW-0479">Metal-binding</keyword>
<dbReference type="InterPro" id="IPR008250">
    <property type="entry name" value="ATPase_P-typ_transduc_dom_A_sf"/>
</dbReference>
<dbReference type="SFLD" id="SFLDF00027">
    <property type="entry name" value="p-type_atpase"/>
    <property type="match status" value="1"/>
</dbReference>
<dbReference type="NCBIfam" id="TIGR01525">
    <property type="entry name" value="ATPase-IB_hvy"/>
    <property type="match status" value="1"/>
</dbReference>
<dbReference type="NCBIfam" id="TIGR01511">
    <property type="entry name" value="ATPase-IB1_Cu"/>
    <property type="match status" value="1"/>
</dbReference>
<organism evidence="19 20">
    <name type="scientific">Luteococcus japonicus LSP_Lj1</name>
    <dbReference type="NCBI Taxonomy" id="1255658"/>
    <lineage>
        <taxon>Bacteria</taxon>
        <taxon>Bacillati</taxon>
        <taxon>Actinomycetota</taxon>
        <taxon>Actinomycetes</taxon>
        <taxon>Propionibacteriales</taxon>
        <taxon>Propionibacteriaceae</taxon>
        <taxon>Luteococcus</taxon>
    </lineage>
</organism>
<dbReference type="InterPro" id="IPR023214">
    <property type="entry name" value="HAD_sf"/>
</dbReference>
<dbReference type="InterPro" id="IPR027256">
    <property type="entry name" value="P-typ_ATPase_IB"/>
</dbReference>
<accession>A0A1R4JYL5</accession>
<dbReference type="PRINTS" id="PR00119">
    <property type="entry name" value="CATATPASE"/>
</dbReference>
<keyword evidence="15 17" id="KW-0472">Membrane</keyword>
<dbReference type="NCBIfam" id="TIGR01494">
    <property type="entry name" value="ATPase_P-type"/>
    <property type="match status" value="1"/>
</dbReference>
<dbReference type="GO" id="GO:0005524">
    <property type="term" value="F:ATP binding"/>
    <property type="evidence" value="ECO:0007669"/>
    <property type="project" value="UniProtKB-UniRule"/>
</dbReference>
<keyword evidence="10 17" id="KW-0067">ATP-binding</keyword>
<feature type="transmembrane region" description="Helical" evidence="17">
    <location>
        <begin position="354"/>
        <end position="376"/>
    </location>
</feature>
<dbReference type="EMBL" id="FUKQ01000038">
    <property type="protein sequence ID" value="SJN36994.1"/>
    <property type="molecule type" value="Genomic_DNA"/>
</dbReference>
<dbReference type="GO" id="GO:0005886">
    <property type="term" value="C:plasma membrane"/>
    <property type="evidence" value="ECO:0007669"/>
    <property type="project" value="UniProtKB-SubCell"/>
</dbReference>
<dbReference type="GO" id="GO:0005507">
    <property type="term" value="F:copper ion binding"/>
    <property type="evidence" value="ECO:0007669"/>
    <property type="project" value="TreeGrafter"/>
</dbReference>
<keyword evidence="11" id="KW-1278">Translocase</keyword>
<dbReference type="PANTHER" id="PTHR43520:SF8">
    <property type="entry name" value="P-TYPE CU(+) TRANSPORTER"/>
    <property type="match status" value="1"/>
</dbReference>
<evidence type="ECO:0000256" key="17">
    <source>
        <dbReference type="RuleBase" id="RU362081"/>
    </source>
</evidence>
<dbReference type="RefSeq" id="WP_256763545.1">
    <property type="nucleotide sequence ID" value="NZ_FUKQ01000038.1"/>
</dbReference>
<dbReference type="InterPro" id="IPR006121">
    <property type="entry name" value="HMA_dom"/>
</dbReference>
<evidence type="ECO:0000256" key="4">
    <source>
        <dbReference type="ARBA" id="ARBA00022448"/>
    </source>
</evidence>
<dbReference type="FunFam" id="2.70.150.10:FF:000020">
    <property type="entry name" value="Copper-exporting P-type ATPase A"/>
    <property type="match status" value="1"/>
</dbReference>
<keyword evidence="14" id="KW-0406">Ion transport</keyword>
<dbReference type="FunFam" id="3.30.70.100:FF:000005">
    <property type="entry name" value="Copper-exporting P-type ATPase A"/>
    <property type="match status" value="1"/>
</dbReference>
<keyword evidence="19" id="KW-0378">Hydrolase</keyword>
<feature type="transmembrane region" description="Helical" evidence="17">
    <location>
        <begin position="700"/>
        <end position="717"/>
    </location>
</feature>
<evidence type="ECO:0000256" key="12">
    <source>
        <dbReference type="ARBA" id="ARBA00022989"/>
    </source>
</evidence>
<comment type="catalytic activity">
    <reaction evidence="16">
        <text>Cu(+)(in) + ATP + H2O = Cu(+)(out) + ADP + phosphate + H(+)</text>
        <dbReference type="Rhea" id="RHEA:25792"/>
        <dbReference type="ChEBI" id="CHEBI:15377"/>
        <dbReference type="ChEBI" id="CHEBI:15378"/>
        <dbReference type="ChEBI" id="CHEBI:30616"/>
        <dbReference type="ChEBI" id="CHEBI:43474"/>
        <dbReference type="ChEBI" id="CHEBI:49552"/>
        <dbReference type="ChEBI" id="CHEBI:456216"/>
        <dbReference type="EC" id="7.2.2.8"/>
    </reaction>
</comment>
<dbReference type="Gene3D" id="3.30.70.100">
    <property type="match status" value="1"/>
</dbReference>
<dbReference type="SUPFAM" id="SSF81653">
    <property type="entry name" value="Calcium ATPase, transduction domain A"/>
    <property type="match status" value="1"/>
</dbReference>
<evidence type="ECO:0000256" key="16">
    <source>
        <dbReference type="ARBA" id="ARBA00049289"/>
    </source>
</evidence>
<dbReference type="Proteomes" id="UP000188342">
    <property type="component" value="Unassembled WGS sequence"/>
</dbReference>
<dbReference type="InterPro" id="IPR023298">
    <property type="entry name" value="ATPase_P-typ_TM_dom_sf"/>
</dbReference>
<evidence type="ECO:0000313" key="20">
    <source>
        <dbReference type="Proteomes" id="UP000188342"/>
    </source>
</evidence>
<protein>
    <recommendedName>
        <fullName evidence="3">P-type Cu(+) transporter</fullName>
        <ecNumber evidence="3">7.2.2.8</ecNumber>
    </recommendedName>
</protein>
<dbReference type="InterPro" id="IPR044492">
    <property type="entry name" value="P_typ_ATPase_HD_dom"/>
</dbReference>
<reference evidence="19 20" key="1">
    <citation type="submission" date="2017-02" db="EMBL/GenBank/DDBJ databases">
        <authorList>
            <person name="Peterson S.W."/>
        </authorList>
    </citation>
    <scope>NUCLEOTIDE SEQUENCE [LARGE SCALE GENOMIC DNA]</scope>
    <source>
        <strain evidence="19 20">LSP_Lj1</strain>
    </source>
</reference>
<evidence type="ECO:0000256" key="11">
    <source>
        <dbReference type="ARBA" id="ARBA00022967"/>
    </source>
</evidence>
<dbReference type="GO" id="GO:0043682">
    <property type="term" value="F:P-type divalent copper transporter activity"/>
    <property type="evidence" value="ECO:0007669"/>
    <property type="project" value="TreeGrafter"/>
</dbReference>
<dbReference type="CDD" id="cd00371">
    <property type="entry name" value="HMA"/>
    <property type="match status" value="1"/>
</dbReference>
<feature type="transmembrane region" description="Helical" evidence="17">
    <location>
        <begin position="382"/>
        <end position="410"/>
    </location>
</feature>
<dbReference type="InterPro" id="IPR059000">
    <property type="entry name" value="ATPase_P-type_domA"/>
</dbReference>
<evidence type="ECO:0000256" key="3">
    <source>
        <dbReference type="ARBA" id="ARBA00012517"/>
    </source>
</evidence>
<dbReference type="SUPFAM" id="SSF55008">
    <property type="entry name" value="HMA, heavy metal-associated domain"/>
    <property type="match status" value="1"/>
</dbReference>
<dbReference type="PROSITE" id="PS01047">
    <property type="entry name" value="HMA_1"/>
    <property type="match status" value="1"/>
</dbReference>
<keyword evidence="12 17" id="KW-1133">Transmembrane helix</keyword>
<feature type="transmembrane region" description="Helical" evidence="17">
    <location>
        <begin position="101"/>
        <end position="118"/>
    </location>
</feature>
<dbReference type="InterPro" id="IPR018303">
    <property type="entry name" value="ATPase_P-typ_P_site"/>
</dbReference>
<feature type="transmembrane region" description="Helical" evidence="17">
    <location>
        <begin position="124"/>
        <end position="141"/>
    </location>
</feature>
<keyword evidence="5 17" id="KW-1003">Cell membrane</keyword>
<dbReference type="GO" id="GO:0140581">
    <property type="term" value="F:P-type monovalent copper transporter activity"/>
    <property type="evidence" value="ECO:0007669"/>
    <property type="project" value="UniProtKB-EC"/>
</dbReference>
<sequence length="751" mass="78770">MSTGTTTAPVRDVRQSIELDLQGMTCASCAARIEKKLNKVDGVQASVNYATEKAHLLAPPEVSVPDLIGVVQKAGYGASVPVPDAVPVDHASDLKLRMIRAFVWSIPVILMAMVPPLQVPGWQWFSWILATPVVFWAGWPFHKSAFVNARHGTTTMDTLVSMGTLASYFWSVYSLFFSYAGYIPYKHSFELHLGHMSPAGNIYFEASVAIIAFLLLGRWIEARSRQEAGAALRALLEMGAKEVCILSDGAEVMQPISALKVGDEFVVRPGEKVATDGIVVEGASSVDNSMITGESVPVDVAVGDEVIGATMNTTGRLVVRATAIGSDTQLSQISRLVEQAQTGKAQAQALADRISGIFVPIVLGIALLTLVGWRIYGTGIAFAFSAAVAVLIIACPCALGLATPVALLAGTGRGAQLGIMIRGAQTLERARAIGTIIMDKTGTITSGEMNVTSVDPVAGGDRDELVRIAGALERPSEHPIAQAISRRAADAGALPAAEHFINLPGRGVSALIEGREALAGNQLLLQERGISIPEGLGRAVEDGNAQGQTVILVAWDGQARGAIAVSDTIKPTSKAAIAQMKKLGLRTVMLTGDNERAAQAIAEGLDIDEVHANVLPADKVAVVAAAQEAGRGQKSGQVAMVGDGVNDAAALTQADLGIAMGSGTDAAIAASDITLMRSDLMLAADAVRLSRRTLSIIKSNLFWAFFYNVVSIPVAAAGYMNPMFAGAAMAFSSVFVVLNSLRLRAFRPLAG</sequence>
<dbReference type="InterPro" id="IPR001757">
    <property type="entry name" value="P_typ_ATPase"/>
</dbReference>
<comment type="similarity">
    <text evidence="2 17">Belongs to the cation transport ATPase (P-type) (TC 3.A.3) family. Type IB subfamily.</text>
</comment>
<keyword evidence="8 17" id="KW-0547">Nucleotide-binding</keyword>
<dbReference type="GO" id="GO:0016887">
    <property type="term" value="F:ATP hydrolysis activity"/>
    <property type="evidence" value="ECO:0007669"/>
    <property type="project" value="InterPro"/>
</dbReference>
<dbReference type="CDD" id="cd02094">
    <property type="entry name" value="P-type_ATPase_Cu-like"/>
    <property type="match status" value="1"/>
</dbReference>
<dbReference type="Gene3D" id="3.40.1110.10">
    <property type="entry name" value="Calcium-transporting ATPase, cytoplasmic domain N"/>
    <property type="match status" value="2"/>
</dbReference>
<evidence type="ECO:0000256" key="6">
    <source>
        <dbReference type="ARBA" id="ARBA00022692"/>
    </source>
</evidence>
<dbReference type="InterPro" id="IPR017969">
    <property type="entry name" value="Heavy-metal-associated_CS"/>
</dbReference>
<dbReference type="SFLD" id="SFLDG00002">
    <property type="entry name" value="C1.7:_P-type_atpase_like"/>
    <property type="match status" value="1"/>
</dbReference>
<dbReference type="InterPro" id="IPR036412">
    <property type="entry name" value="HAD-like_sf"/>
</dbReference>
<evidence type="ECO:0000259" key="18">
    <source>
        <dbReference type="PROSITE" id="PS50846"/>
    </source>
</evidence>
<proteinExistence type="inferred from homology"/>
<evidence type="ECO:0000256" key="10">
    <source>
        <dbReference type="ARBA" id="ARBA00022840"/>
    </source>
</evidence>
<dbReference type="Gene3D" id="2.70.150.10">
    <property type="entry name" value="Calcium-transporting ATPase, cytoplasmic transduction domain A"/>
    <property type="match status" value="1"/>
</dbReference>
<dbReference type="Pfam" id="PF00702">
    <property type="entry name" value="Hydrolase"/>
    <property type="match status" value="1"/>
</dbReference>
<comment type="subcellular location">
    <subcellularLocation>
        <location evidence="1">Cell membrane</location>
        <topology evidence="1">Multi-pass membrane protein</topology>
    </subcellularLocation>
</comment>
<dbReference type="SFLD" id="SFLDS00003">
    <property type="entry name" value="Haloacid_Dehalogenase"/>
    <property type="match status" value="1"/>
</dbReference>
<gene>
    <name evidence="19" type="ORF">FM114_10230</name>
</gene>
<evidence type="ECO:0000256" key="2">
    <source>
        <dbReference type="ARBA" id="ARBA00006024"/>
    </source>
</evidence>
<keyword evidence="20" id="KW-1185">Reference proteome</keyword>
<evidence type="ECO:0000256" key="1">
    <source>
        <dbReference type="ARBA" id="ARBA00004651"/>
    </source>
</evidence>
<dbReference type="Gene3D" id="3.40.50.1000">
    <property type="entry name" value="HAD superfamily/HAD-like"/>
    <property type="match status" value="1"/>
</dbReference>
<evidence type="ECO:0000256" key="5">
    <source>
        <dbReference type="ARBA" id="ARBA00022475"/>
    </source>
</evidence>
<feature type="transmembrane region" description="Helical" evidence="17">
    <location>
        <begin position="723"/>
        <end position="741"/>
    </location>
</feature>
<feature type="transmembrane region" description="Helical" evidence="17">
    <location>
        <begin position="202"/>
        <end position="220"/>
    </location>
</feature>
<dbReference type="SUPFAM" id="SSF56784">
    <property type="entry name" value="HAD-like"/>
    <property type="match status" value="1"/>
</dbReference>
<dbReference type="PROSITE" id="PS00154">
    <property type="entry name" value="ATPASE_E1_E2"/>
    <property type="match status" value="1"/>
</dbReference>
<dbReference type="InterPro" id="IPR036163">
    <property type="entry name" value="HMA_dom_sf"/>
</dbReference>
<dbReference type="PANTHER" id="PTHR43520">
    <property type="entry name" value="ATP7, ISOFORM B"/>
    <property type="match status" value="1"/>
</dbReference>
<keyword evidence="6 17" id="KW-0812">Transmembrane</keyword>
<evidence type="ECO:0000256" key="8">
    <source>
        <dbReference type="ARBA" id="ARBA00022741"/>
    </source>
</evidence>
<keyword evidence="4" id="KW-0813">Transport</keyword>
<dbReference type="InterPro" id="IPR023299">
    <property type="entry name" value="ATPase_P-typ_cyto_dom_N"/>
</dbReference>
<evidence type="ECO:0000256" key="9">
    <source>
        <dbReference type="ARBA" id="ARBA00022796"/>
    </source>
</evidence>
<keyword evidence="9" id="KW-0187">Copper transport</keyword>
<dbReference type="AlphaFoldDB" id="A0A1R4JYL5"/>
<keyword evidence="13" id="KW-0186">Copper</keyword>
<dbReference type="Pfam" id="PF00122">
    <property type="entry name" value="E1-E2_ATPase"/>
    <property type="match status" value="1"/>
</dbReference>
<dbReference type="GO" id="GO:0055070">
    <property type="term" value="P:copper ion homeostasis"/>
    <property type="evidence" value="ECO:0007669"/>
    <property type="project" value="TreeGrafter"/>
</dbReference>
<dbReference type="STRING" id="1255658.FM114_10230"/>
<dbReference type="Pfam" id="PF00403">
    <property type="entry name" value="HMA"/>
    <property type="match status" value="1"/>
</dbReference>
<dbReference type="SUPFAM" id="SSF81665">
    <property type="entry name" value="Calcium ATPase, transmembrane domain M"/>
    <property type="match status" value="1"/>
</dbReference>
<evidence type="ECO:0000256" key="7">
    <source>
        <dbReference type="ARBA" id="ARBA00022723"/>
    </source>
</evidence>
<evidence type="ECO:0000256" key="15">
    <source>
        <dbReference type="ARBA" id="ARBA00023136"/>
    </source>
</evidence>
<dbReference type="PRINTS" id="PR00943">
    <property type="entry name" value="CUATPASE"/>
</dbReference>
<evidence type="ECO:0000313" key="19">
    <source>
        <dbReference type="EMBL" id="SJN36994.1"/>
    </source>
</evidence>
<dbReference type="EC" id="7.2.2.8" evidence="3"/>
<evidence type="ECO:0000256" key="14">
    <source>
        <dbReference type="ARBA" id="ARBA00023065"/>
    </source>
</evidence>
<feature type="domain" description="HMA" evidence="18">
    <location>
        <begin position="15"/>
        <end position="79"/>
    </location>
</feature>